<feature type="compositionally biased region" description="Basic and acidic residues" evidence="1">
    <location>
        <begin position="581"/>
        <end position="590"/>
    </location>
</feature>
<evidence type="ECO:0000313" key="2">
    <source>
        <dbReference type="EMBL" id="SCG67915.1"/>
    </source>
</evidence>
<evidence type="ECO:0000256" key="1">
    <source>
        <dbReference type="SAM" id="MobiDB-lite"/>
    </source>
</evidence>
<feature type="region of interest" description="Disordered" evidence="1">
    <location>
        <begin position="571"/>
        <end position="601"/>
    </location>
</feature>
<reference evidence="3" key="1">
    <citation type="submission" date="2016-06" db="EMBL/GenBank/DDBJ databases">
        <authorList>
            <person name="Varghese N."/>
            <person name="Submissions Spin"/>
        </authorList>
    </citation>
    <scope>NUCLEOTIDE SEQUENCE [LARGE SCALE GENOMIC DNA]</scope>
    <source>
        <strain evidence="3">DSM 45161</strain>
    </source>
</reference>
<organism evidence="2 3">
    <name type="scientific">Micromonospora coxensis</name>
    <dbReference type="NCBI Taxonomy" id="356852"/>
    <lineage>
        <taxon>Bacteria</taxon>
        <taxon>Bacillati</taxon>
        <taxon>Actinomycetota</taxon>
        <taxon>Actinomycetes</taxon>
        <taxon>Micromonosporales</taxon>
        <taxon>Micromonosporaceae</taxon>
        <taxon>Micromonospora</taxon>
    </lineage>
</organism>
<feature type="compositionally biased region" description="Polar residues" evidence="1">
    <location>
        <begin position="475"/>
        <end position="499"/>
    </location>
</feature>
<feature type="compositionally biased region" description="Pro residues" evidence="1">
    <location>
        <begin position="431"/>
        <end position="440"/>
    </location>
</feature>
<accession>A0A1C5JBH4</accession>
<dbReference type="Proteomes" id="UP000198215">
    <property type="component" value="Chromosome I"/>
</dbReference>
<dbReference type="EMBL" id="LT607753">
    <property type="protein sequence ID" value="SCG67915.1"/>
    <property type="molecule type" value="Genomic_DNA"/>
</dbReference>
<feature type="region of interest" description="Disordered" evidence="1">
    <location>
        <begin position="461"/>
        <end position="534"/>
    </location>
</feature>
<evidence type="ECO:0000313" key="3">
    <source>
        <dbReference type="Proteomes" id="UP000198215"/>
    </source>
</evidence>
<keyword evidence="3" id="KW-1185">Reference proteome</keyword>
<protein>
    <submittedName>
        <fullName evidence="2">Uncharacterized protein</fullName>
    </submittedName>
</protein>
<feature type="compositionally biased region" description="Pro residues" evidence="1">
    <location>
        <begin position="403"/>
        <end position="415"/>
    </location>
</feature>
<gene>
    <name evidence="2" type="ORF">GA0070614_4317</name>
</gene>
<feature type="region of interest" description="Disordered" evidence="1">
    <location>
        <begin position="397"/>
        <end position="443"/>
    </location>
</feature>
<proteinExistence type="predicted"/>
<sequence>MNHGLHAGLAEYIQDDEVTAALCRWAAGYDGTVCRLAQSRRTQGYSGAVLFTIAFRRPGRNEKLFVKVLPAGRDAPEPGQQERAWSSAPDFAARHLVRQPYSWYPVGDGRHLMFQSVANGGDPVSALTELTDDETLVSAVRAVVTGLLTDWNGDAKQHPGVGPSIRRADLPAYVGRELAVMRALPEARAAARELGLVTPDADWVRLDGRVLPNPLRLADDDSLFAGFSLDHLCGFSHGDLHGGNALIPAPGDGPVDPHRFWLVDLDNYQQDAPLTRDLICLLLTTVLRWIAPPPDEDGASQPGLPPDQAESLLDHLVRPDDKPSPRLPSVLATLVGIVHEAGMAYAERDNWKPEWRQQYRLSLISQALTCMTFDSVTDAGRTWCFRLAAHAAEAHRRAHHPAMVPPPPQAVPVPPSGGSTPTTRREAGPDSPHPPDPVEPAWPQDTMARSWQTSIGPVGAQVTAGARPGRHRVDTATSPAGPTAPQTRTRNAAPNSGGRTSARPAADPPAGTPELRPRNPTPGGPAPRLRRRMNVRSLRVGGRRTVPLTRLVAILGTSLLPLLLPGVTVEPGRSGSVARTPVRDESEGHGHGASTTTPVVDVAAPPGKLRQLAEAVAALPEPVTQGRYAYTCLRVWSPKDLAYGSENPNRYREELLWWTTRRSGRRMVTAVEDGRRAEPVVTRYDDGELTDVPPNPATDPAELRRQVAAQLDRSPPELRNAAGVISTVAWIYRYRPLTSRQRAALLVLLAETPGVTYQGSYPDRADRVGHAISAADGEGRWEVLTFHPTTGQLLSHETTGPGNNLLSYFLLLSTTRTDSTAQTRCGVTSADSRPANTTG</sequence>
<dbReference type="RefSeq" id="WP_088977633.1">
    <property type="nucleotide sequence ID" value="NZ_LT607753.1"/>
</dbReference>
<dbReference type="OrthoDB" id="4349880at2"/>
<dbReference type="AlphaFoldDB" id="A0A1C5JBH4"/>
<name>A0A1C5JBH4_9ACTN</name>